<dbReference type="InterPro" id="IPR051149">
    <property type="entry name" value="Spindly/BICDR_Dynein_Adapter"/>
</dbReference>
<evidence type="ECO:0000313" key="4">
    <source>
        <dbReference type="EMBL" id="CDG69291.1"/>
    </source>
</evidence>
<protein>
    <submittedName>
        <fullName evidence="4">Bicaudal D-related protein 1</fullName>
    </submittedName>
</protein>
<feature type="coiled-coil region" evidence="2">
    <location>
        <begin position="313"/>
        <end position="340"/>
    </location>
</feature>
<dbReference type="PANTHER" id="PTHR32123:SF13">
    <property type="entry name" value="BICAUDAL D-RELATED PROTEIN HOMOLOG"/>
    <property type="match status" value="1"/>
</dbReference>
<name>T2MB36_HYDVU</name>
<dbReference type="OrthoDB" id="9451547at2759"/>
<reference evidence="4" key="1">
    <citation type="journal article" date="2013" name="Genome Biol. Evol.">
        <title>Punctuated emergences of genetic and phenotypic innovations in eumetazoan, bilaterian, euteleostome, and hominidae ancestors.</title>
        <authorList>
            <person name="Wenger Y."/>
            <person name="Galliot B."/>
        </authorList>
    </citation>
    <scope>NUCLEOTIDE SEQUENCE</scope>
    <source>
        <tissue evidence="4">Whole animals</tissue>
    </source>
</reference>
<feature type="region of interest" description="Disordered" evidence="3">
    <location>
        <begin position="572"/>
        <end position="595"/>
    </location>
</feature>
<dbReference type="PANTHER" id="PTHR32123">
    <property type="entry name" value="BICD FAMILY-LIKE CARGO ADAPTER"/>
    <property type="match status" value="1"/>
</dbReference>
<evidence type="ECO:0000256" key="2">
    <source>
        <dbReference type="SAM" id="Coils"/>
    </source>
</evidence>
<dbReference type="KEGG" id="hmg:101240983"/>
<proteinExistence type="evidence at transcript level"/>
<feature type="compositionally biased region" description="Low complexity" evidence="3">
    <location>
        <begin position="573"/>
        <end position="595"/>
    </location>
</feature>
<accession>T2MB36</accession>
<evidence type="ECO:0000256" key="1">
    <source>
        <dbReference type="ARBA" id="ARBA00023054"/>
    </source>
</evidence>
<gene>
    <name evidence="4" type="primary">CCDC64</name>
</gene>
<dbReference type="EMBL" id="HAAD01003059">
    <property type="protein sequence ID" value="CDG69291.1"/>
    <property type="molecule type" value="mRNA"/>
</dbReference>
<sequence length="595" mass="69102">MITDEEETDNISLKSSDKDNQNTCIERDVYQQIAEKDHYLLLAAEAGKVLLEKNKQITNYYQRLQKEYLHKIEELEQEKHHLKKELTDRDLNYESRMQELQNEFNNLSGQLHKVQKSSLMFERSNQSSFEDLAVQNSSLISELEEMKSYNKELSNQVKALSKRLDEPKDQFLSKLQLKMNSEPVTSISVDSLLERLDCNETKKLKEQVQSLLEEKNYLESSLLESIREKDALTVKHETLLIKLAGLEREIHFLKLQVEVYQDNMSKVQKKNEKLKDRLQLCNSFHQLPAPSQGVSLFEEMSFDTDFHKTSSPKKNRENEIENVQSEYKKIYQKLTKLKNKLLFGSLKKHPYENIDVVNSDTIIKIIDMIDILIQNSVMLEGSQINEDYDHTSQNESHVSDRDIEALEQQVNDLNHRLNIATNNCELAKKDLSIAQASALLQEEVLQSLQIKVNSHEREIESLRKEREIILADISIDEKLKAVIQDRDEAFSKVNFVSGKLEESYCDIRKLNSQLLMVVEQKFALSEQLEEWQFDMASLIDQQLTTKIKDEQWKSRKRSGSITPARLLASKIFSSRNNSKNPSPNRVSSPVSSKTK</sequence>
<keyword evidence="1 2" id="KW-0175">Coiled coil</keyword>
<feature type="coiled-coil region" evidence="2">
    <location>
        <begin position="403"/>
        <end position="472"/>
    </location>
</feature>
<organism evidence="4">
    <name type="scientific">Hydra vulgaris</name>
    <name type="common">Hydra</name>
    <name type="synonym">Hydra attenuata</name>
    <dbReference type="NCBI Taxonomy" id="6087"/>
    <lineage>
        <taxon>Eukaryota</taxon>
        <taxon>Metazoa</taxon>
        <taxon>Cnidaria</taxon>
        <taxon>Hydrozoa</taxon>
        <taxon>Hydroidolina</taxon>
        <taxon>Anthoathecata</taxon>
        <taxon>Aplanulata</taxon>
        <taxon>Hydridae</taxon>
        <taxon>Hydra</taxon>
    </lineage>
</organism>
<evidence type="ECO:0000256" key="3">
    <source>
        <dbReference type="SAM" id="MobiDB-lite"/>
    </source>
</evidence>
<dbReference type="OMA" id="LEEWQFD"/>
<feature type="coiled-coil region" evidence="2">
    <location>
        <begin position="65"/>
        <end position="170"/>
    </location>
</feature>
<dbReference type="AlphaFoldDB" id="T2MB36"/>
<feature type="coiled-coil region" evidence="2">
    <location>
        <begin position="201"/>
        <end position="277"/>
    </location>
</feature>